<feature type="non-terminal residue" evidence="6">
    <location>
        <position position="85"/>
    </location>
</feature>
<dbReference type="InterPro" id="IPR053211">
    <property type="entry name" value="DNA_repair-toleration"/>
</dbReference>
<evidence type="ECO:0000259" key="5">
    <source>
        <dbReference type="Pfam" id="PF08263"/>
    </source>
</evidence>
<comment type="caution">
    <text evidence="6">The sequence shown here is derived from an EMBL/GenBank/DDBJ whole genome shotgun (WGS) entry which is preliminary data.</text>
</comment>
<proteinExistence type="predicted"/>
<organism evidence="6 7">
    <name type="scientific">Rubroshorea leprosula</name>
    <dbReference type="NCBI Taxonomy" id="152421"/>
    <lineage>
        <taxon>Eukaryota</taxon>
        <taxon>Viridiplantae</taxon>
        <taxon>Streptophyta</taxon>
        <taxon>Embryophyta</taxon>
        <taxon>Tracheophyta</taxon>
        <taxon>Spermatophyta</taxon>
        <taxon>Magnoliopsida</taxon>
        <taxon>eudicotyledons</taxon>
        <taxon>Gunneridae</taxon>
        <taxon>Pentapetalae</taxon>
        <taxon>rosids</taxon>
        <taxon>malvids</taxon>
        <taxon>Malvales</taxon>
        <taxon>Dipterocarpaceae</taxon>
        <taxon>Rubroshorea</taxon>
    </lineage>
</organism>
<keyword evidence="1" id="KW-0433">Leucine-rich repeat</keyword>
<name>A0AAV5MH67_9ROSI</name>
<dbReference type="Gene3D" id="3.80.10.10">
    <property type="entry name" value="Ribonuclease Inhibitor"/>
    <property type="match status" value="1"/>
</dbReference>
<dbReference type="Pfam" id="PF08263">
    <property type="entry name" value="LRRNT_2"/>
    <property type="match status" value="1"/>
</dbReference>
<keyword evidence="3" id="KW-0677">Repeat</keyword>
<feature type="domain" description="Leucine-rich repeat-containing N-terminal plant-type" evidence="5">
    <location>
        <begin position="32"/>
        <end position="69"/>
    </location>
</feature>
<keyword evidence="2 4" id="KW-0732">Signal</keyword>
<dbReference type="EMBL" id="BPVZ01000273">
    <property type="protein sequence ID" value="GKV48857.1"/>
    <property type="molecule type" value="Genomic_DNA"/>
</dbReference>
<dbReference type="AlphaFoldDB" id="A0AAV5MH67"/>
<dbReference type="PANTHER" id="PTHR48060:SF24">
    <property type="entry name" value="NON-SPECIFIC SERINE_THREONINE PROTEIN KINASE"/>
    <property type="match status" value="1"/>
</dbReference>
<evidence type="ECO:0000256" key="1">
    <source>
        <dbReference type="ARBA" id="ARBA00022614"/>
    </source>
</evidence>
<evidence type="ECO:0000256" key="2">
    <source>
        <dbReference type="ARBA" id="ARBA00022729"/>
    </source>
</evidence>
<accession>A0AAV5MH67</accession>
<evidence type="ECO:0000256" key="3">
    <source>
        <dbReference type="ARBA" id="ARBA00022737"/>
    </source>
</evidence>
<keyword evidence="7" id="KW-1185">Reference proteome</keyword>
<feature type="signal peptide" evidence="4">
    <location>
        <begin position="1"/>
        <end position="23"/>
    </location>
</feature>
<dbReference type="Proteomes" id="UP001054252">
    <property type="component" value="Unassembled WGS sequence"/>
</dbReference>
<dbReference type="PANTHER" id="PTHR48060">
    <property type="entry name" value="DNA DAMAGE-REPAIR/TOLERATION PROTEIN DRT100"/>
    <property type="match status" value="1"/>
</dbReference>
<feature type="chain" id="PRO_5043910344" description="Leucine-rich repeat-containing N-terminal plant-type domain-containing protein" evidence="4">
    <location>
        <begin position="24"/>
        <end position="85"/>
    </location>
</feature>
<sequence length="85" mass="9344">MGIMASPFFILLLLQSFFVSTSTSSIIPLALNQTKTLLKWKASLDNQSQTFLSSWVGDNPCNWFGIACDKDESITNISLPNSGLK</sequence>
<protein>
    <recommendedName>
        <fullName evidence="5">Leucine-rich repeat-containing N-terminal plant-type domain-containing protein</fullName>
    </recommendedName>
</protein>
<reference evidence="6 7" key="1">
    <citation type="journal article" date="2021" name="Commun. Biol.">
        <title>The genome of Shorea leprosula (Dipterocarpaceae) highlights the ecological relevance of drought in aseasonal tropical rainforests.</title>
        <authorList>
            <person name="Ng K.K.S."/>
            <person name="Kobayashi M.J."/>
            <person name="Fawcett J.A."/>
            <person name="Hatakeyama M."/>
            <person name="Paape T."/>
            <person name="Ng C.H."/>
            <person name="Ang C.C."/>
            <person name="Tnah L.H."/>
            <person name="Lee C.T."/>
            <person name="Nishiyama T."/>
            <person name="Sese J."/>
            <person name="O'Brien M.J."/>
            <person name="Copetti D."/>
            <person name="Mohd Noor M.I."/>
            <person name="Ong R.C."/>
            <person name="Putra M."/>
            <person name="Sireger I.Z."/>
            <person name="Indrioko S."/>
            <person name="Kosugi Y."/>
            <person name="Izuno A."/>
            <person name="Isagi Y."/>
            <person name="Lee S.L."/>
            <person name="Shimizu K.K."/>
        </authorList>
    </citation>
    <scope>NUCLEOTIDE SEQUENCE [LARGE SCALE GENOMIC DNA]</scope>
    <source>
        <strain evidence="6">214</strain>
    </source>
</reference>
<dbReference type="InterPro" id="IPR013210">
    <property type="entry name" value="LRR_N_plant-typ"/>
</dbReference>
<gene>
    <name evidence="6" type="ORF">SLEP1_g55648</name>
</gene>
<evidence type="ECO:0000313" key="6">
    <source>
        <dbReference type="EMBL" id="GKV48857.1"/>
    </source>
</evidence>
<evidence type="ECO:0000313" key="7">
    <source>
        <dbReference type="Proteomes" id="UP001054252"/>
    </source>
</evidence>
<dbReference type="InterPro" id="IPR032675">
    <property type="entry name" value="LRR_dom_sf"/>
</dbReference>
<evidence type="ECO:0000256" key="4">
    <source>
        <dbReference type="SAM" id="SignalP"/>
    </source>
</evidence>